<dbReference type="OrthoDB" id="9805366at2"/>
<gene>
    <name evidence="3" type="ORF">DC3_11150</name>
</gene>
<proteinExistence type="predicted"/>
<evidence type="ECO:0000313" key="4">
    <source>
        <dbReference type="Proteomes" id="UP000321306"/>
    </source>
</evidence>
<dbReference type="SUPFAM" id="SSF53756">
    <property type="entry name" value="UDP-Glycosyltransferase/glycogen phosphorylase"/>
    <property type="match status" value="1"/>
</dbReference>
<evidence type="ECO:0000259" key="2">
    <source>
        <dbReference type="Pfam" id="PF06722"/>
    </source>
</evidence>
<reference evidence="3 4" key="1">
    <citation type="submission" date="2019-07" db="EMBL/GenBank/DDBJ databases">
        <title>Whole genome shotgun sequence of Deinococcus cellulosilyticus NBRC 106333.</title>
        <authorList>
            <person name="Hosoyama A."/>
            <person name="Uohara A."/>
            <person name="Ohji S."/>
            <person name="Ichikawa N."/>
        </authorList>
    </citation>
    <scope>NUCLEOTIDE SEQUENCE [LARGE SCALE GENOMIC DNA]</scope>
    <source>
        <strain evidence="3 4">NBRC 106333</strain>
    </source>
</reference>
<organism evidence="3 4">
    <name type="scientific">Deinococcus cellulosilyticus (strain DSM 18568 / NBRC 106333 / KACC 11606 / 5516J-15)</name>
    <dbReference type="NCBI Taxonomy" id="1223518"/>
    <lineage>
        <taxon>Bacteria</taxon>
        <taxon>Thermotogati</taxon>
        <taxon>Deinococcota</taxon>
        <taxon>Deinococci</taxon>
        <taxon>Deinococcales</taxon>
        <taxon>Deinococcaceae</taxon>
        <taxon>Deinococcus</taxon>
    </lineage>
</organism>
<dbReference type="InterPro" id="IPR050426">
    <property type="entry name" value="Glycosyltransferase_28"/>
</dbReference>
<dbReference type="InterPro" id="IPR010610">
    <property type="entry name" value="EryCIII-like_C"/>
</dbReference>
<dbReference type="Gene3D" id="3.40.50.2000">
    <property type="entry name" value="Glycogen Phosphorylase B"/>
    <property type="match status" value="2"/>
</dbReference>
<evidence type="ECO:0000313" key="3">
    <source>
        <dbReference type="EMBL" id="GEM45480.1"/>
    </source>
</evidence>
<keyword evidence="4" id="KW-1185">Reference proteome</keyword>
<dbReference type="FunFam" id="3.40.50.2000:FF:000009">
    <property type="entry name" value="Sterol 3-beta-glucosyltransferase UGT80A2"/>
    <property type="match status" value="1"/>
</dbReference>
<accession>A0A511MY20</accession>
<dbReference type="GO" id="GO:0008194">
    <property type="term" value="F:UDP-glycosyltransferase activity"/>
    <property type="evidence" value="ECO:0007669"/>
    <property type="project" value="InterPro"/>
</dbReference>
<dbReference type="GO" id="GO:0033072">
    <property type="term" value="P:vancomycin biosynthetic process"/>
    <property type="evidence" value="ECO:0007669"/>
    <property type="project" value="UniProtKB-ARBA"/>
</dbReference>
<comment type="caution">
    <text evidence="3">The sequence shown here is derived from an EMBL/GenBank/DDBJ whole genome shotgun (WGS) entry which is preliminary data.</text>
</comment>
<dbReference type="GO" id="GO:0005975">
    <property type="term" value="P:carbohydrate metabolic process"/>
    <property type="evidence" value="ECO:0007669"/>
    <property type="project" value="InterPro"/>
</dbReference>
<feature type="domain" description="Erythromycin biosynthesis protein CIII-like C-terminal" evidence="2">
    <location>
        <begin position="298"/>
        <end position="413"/>
    </location>
</feature>
<dbReference type="Pfam" id="PF06722">
    <property type="entry name" value="EryCIII-like_C"/>
    <property type="match status" value="1"/>
</dbReference>
<dbReference type="Proteomes" id="UP000321306">
    <property type="component" value="Unassembled WGS sequence"/>
</dbReference>
<sequence length="425" mass="46086">MIIAIFALGTQGDVQPYLALGSALIQQGHTVRLITHTNYQQQASALGFEVWPVEGNVQEVAESEEMRKLLQKGNMLEINRYTSRLMEEVVLGWARDSLNACEGADLLMAGMGGGSLARALSEKLNVPFIEAHVVPMTPTRAFPGVLLPAGGPRLGGTVNLLSHHLVQQVMWQSFRSADQKMRQSVLKLPAAPFFGPKPQKRHPQPPVLYGISPHVLPRPADWPSHIHMTGFWFLDAPSWQPPAELQNFLDSGPTPIYVGFGSMGNRDPEQTADLVLEALQTSGQRAVLLKGWGGMVRGDLPDFVHLSGSVPHSWLFPRMRAVVHHGGAGTTAAGLGAGVPSQVVPFFGDQPFWGNRVQMLGVGPAPIPRKNLTAQKLADSIQRMVSDVAMQQKAVTLGQVIQTENGPMDAVAIIEQHVAESAQLH</sequence>
<dbReference type="CDD" id="cd03784">
    <property type="entry name" value="GT1_Gtf-like"/>
    <property type="match status" value="1"/>
</dbReference>
<dbReference type="EMBL" id="BJXB01000004">
    <property type="protein sequence ID" value="GEM45480.1"/>
    <property type="molecule type" value="Genomic_DNA"/>
</dbReference>
<dbReference type="AlphaFoldDB" id="A0A511MY20"/>
<dbReference type="PANTHER" id="PTHR48050">
    <property type="entry name" value="STEROL 3-BETA-GLUCOSYLTRANSFERASE"/>
    <property type="match status" value="1"/>
</dbReference>
<protein>
    <submittedName>
        <fullName evidence="3">Uncharacterized protein</fullName>
    </submittedName>
</protein>
<name>A0A511MY20_DEIC1</name>
<dbReference type="Pfam" id="PF03033">
    <property type="entry name" value="Glyco_transf_28"/>
    <property type="match status" value="1"/>
</dbReference>
<dbReference type="InterPro" id="IPR004276">
    <property type="entry name" value="GlycoTrans_28_N"/>
</dbReference>
<feature type="domain" description="Glycosyltransferase family 28 N-terminal" evidence="1">
    <location>
        <begin position="3"/>
        <end position="142"/>
    </location>
</feature>
<evidence type="ECO:0000259" key="1">
    <source>
        <dbReference type="Pfam" id="PF03033"/>
    </source>
</evidence>
<dbReference type="RefSeq" id="WP_146882940.1">
    <property type="nucleotide sequence ID" value="NZ_BJXB01000004.1"/>
</dbReference>
<dbReference type="GO" id="GO:0016758">
    <property type="term" value="F:hexosyltransferase activity"/>
    <property type="evidence" value="ECO:0007669"/>
    <property type="project" value="InterPro"/>
</dbReference>
<dbReference type="PANTHER" id="PTHR48050:SF13">
    <property type="entry name" value="STEROL 3-BETA-GLUCOSYLTRANSFERASE UGT80A2"/>
    <property type="match status" value="1"/>
</dbReference>
<dbReference type="InterPro" id="IPR002213">
    <property type="entry name" value="UDP_glucos_trans"/>
</dbReference>